<protein>
    <submittedName>
        <fullName evidence="10">DNA-binding response regulator</fullName>
    </submittedName>
</protein>
<dbReference type="GO" id="GO:0006355">
    <property type="term" value="P:regulation of DNA-templated transcription"/>
    <property type="evidence" value="ECO:0007669"/>
    <property type="project" value="TreeGrafter"/>
</dbReference>
<reference evidence="10 11" key="1">
    <citation type="submission" date="2017-12" db="EMBL/GenBank/DDBJ databases">
        <authorList>
            <person name="Paulsen S."/>
            <person name="Gram L.K."/>
        </authorList>
    </citation>
    <scope>NUCLEOTIDE SEQUENCE [LARGE SCALE GENOMIC DNA]</scope>
    <source>
        <strain evidence="10 11">S1189</strain>
    </source>
</reference>
<evidence type="ECO:0000259" key="9">
    <source>
        <dbReference type="PROSITE" id="PS50110"/>
    </source>
</evidence>
<feature type="non-terminal residue" evidence="10">
    <location>
        <position position="88"/>
    </location>
</feature>
<keyword evidence="6 10" id="KW-0238">DNA-binding</keyword>
<evidence type="ECO:0000256" key="4">
    <source>
        <dbReference type="ARBA" id="ARBA00023012"/>
    </source>
</evidence>
<keyword evidence="2" id="KW-0963">Cytoplasm</keyword>
<evidence type="ECO:0000256" key="3">
    <source>
        <dbReference type="ARBA" id="ARBA00022553"/>
    </source>
</evidence>
<dbReference type="GO" id="GO:0005829">
    <property type="term" value="C:cytosol"/>
    <property type="evidence" value="ECO:0007669"/>
    <property type="project" value="TreeGrafter"/>
</dbReference>
<evidence type="ECO:0000256" key="5">
    <source>
        <dbReference type="ARBA" id="ARBA00023015"/>
    </source>
</evidence>
<keyword evidence="4" id="KW-0902">Two-component regulatory system</keyword>
<feature type="modified residue" description="4-aspartylphosphate" evidence="8">
    <location>
        <position position="51"/>
    </location>
</feature>
<dbReference type="PROSITE" id="PS50110">
    <property type="entry name" value="RESPONSE_REGULATORY"/>
    <property type="match status" value="1"/>
</dbReference>
<dbReference type="InterPro" id="IPR039420">
    <property type="entry name" value="WalR-like"/>
</dbReference>
<evidence type="ECO:0000256" key="1">
    <source>
        <dbReference type="ARBA" id="ARBA00004496"/>
    </source>
</evidence>
<keyword evidence="5" id="KW-0805">Transcription regulation</keyword>
<evidence type="ECO:0000313" key="10">
    <source>
        <dbReference type="EMBL" id="TMP76077.1"/>
    </source>
</evidence>
<gene>
    <name evidence="10" type="ORF">CWB73_21710</name>
</gene>
<dbReference type="PANTHER" id="PTHR48111">
    <property type="entry name" value="REGULATOR OF RPOS"/>
    <property type="match status" value="1"/>
</dbReference>
<reference evidence="11" key="2">
    <citation type="submission" date="2019-06" db="EMBL/GenBank/DDBJ databases">
        <title>Co-occurence of chitin degradation, pigmentation and bioactivity in marine Pseudoalteromonas.</title>
        <authorList>
            <person name="Sonnenschein E.C."/>
            <person name="Bech P.K."/>
        </authorList>
    </citation>
    <scope>NUCLEOTIDE SEQUENCE [LARGE SCALE GENOMIC DNA]</scope>
    <source>
        <strain evidence="11">S1189</strain>
    </source>
</reference>
<feature type="domain" description="Response regulatory" evidence="9">
    <location>
        <begin position="2"/>
        <end position="88"/>
    </location>
</feature>
<dbReference type="Pfam" id="PF00072">
    <property type="entry name" value="Response_reg"/>
    <property type="match status" value="1"/>
</dbReference>
<keyword evidence="3 8" id="KW-0597">Phosphoprotein</keyword>
<proteinExistence type="predicted"/>
<dbReference type="SUPFAM" id="SSF52172">
    <property type="entry name" value="CheY-like"/>
    <property type="match status" value="1"/>
</dbReference>
<comment type="caution">
    <text evidence="10">The sequence shown here is derived from an EMBL/GenBank/DDBJ whole genome shotgun (WGS) entry which is preliminary data.</text>
</comment>
<dbReference type="GO" id="GO:0032993">
    <property type="term" value="C:protein-DNA complex"/>
    <property type="evidence" value="ECO:0007669"/>
    <property type="project" value="TreeGrafter"/>
</dbReference>
<dbReference type="Gene3D" id="3.40.50.2300">
    <property type="match status" value="1"/>
</dbReference>
<dbReference type="Proteomes" id="UP000307362">
    <property type="component" value="Unassembled WGS sequence"/>
</dbReference>
<name>A0A5S3YMK1_9GAMM</name>
<keyword evidence="7" id="KW-0804">Transcription</keyword>
<evidence type="ECO:0000256" key="2">
    <source>
        <dbReference type="ARBA" id="ARBA00022490"/>
    </source>
</evidence>
<accession>A0A5S3YMK1</accession>
<dbReference type="OrthoDB" id="9802426at2"/>
<sequence length="88" mass="9563">MHLLLVEDDHLVAQGLCRSLRQEGYSVEHSATVKHALQCLGSGEIELVILDLGLPDGDGSQILKHIKAQKKVIPVVILTARSSIDDKV</sequence>
<dbReference type="PANTHER" id="PTHR48111:SF35">
    <property type="entry name" value="TRANSCRIPTIONAL REGULATORY PROTEIN QSEB"/>
    <property type="match status" value="1"/>
</dbReference>
<organism evidence="10 11">
    <name type="scientific">Pseudoalteromonas phenolica</name>
    <dbReference type="NCBI Taxonomy" id="161398"/>
    <lineage>
        <taxon>Bacteria</taxon>
        <taxon>Pseudomonadati</taxon>
        <taxon>Pseudomonadota</taxon>
        <taxon>Gammaproteobacteria</taxon>
        <taxon>Alteromonadales</taxon>
        <taxon>Pseudoalteromonadaceae</taxon>
        <taxon>Pseudoalteromonas</taxon>
    </lineage>
</organism>
<dbReference type="GO" id="GO:0000156">
    <property type="term" value="F:phosphorelay response regulator activity"/>
    <property type="evidence" value="ECO:0007669"/>
    <property type="project" value="TreeGrafter"/>
</dbReference>
<evidence type="ECO:0000256" key="8">
    <source>
        <dbReference type="PROSITE-ProRule" id="PRU00169"/>
    </source>
</evidence>
<dbReference type="InterPro" id="IPR011006">
    <property type="entry name" value="CheY-like_superfamily"/>
</dbReference>
<evidence type="ECO:0000256" key="7">
    <source>
        <dbReference type="ARBA" id="ARBA00023163"/>
    </source>
</evidence>
<dbReference type="EMBL" id="PNCM01000342">
    <property type="protein sequence ID" value="TMP76077.1"/>
    <property type="molecule type" value="Genomic_DNA"/>
</dbReference>
<dbReference type="RefSeq" id="WP_138569360.1">
    <property type="nucleotide sequence ID" value="NZ_PNCM01000342.1"/>
</dbReference>
<evidence type="ECO:0000256" key="6">
    <source>
        <dbReference type="ARBA" id="ARBA00023125"/>
    </source>
</evidence>
<comment type="subcellular location">
    <subcellularLocation>
        <location evidence="1">Cytoplasm</location>
    </subcellularLocation>
</comment>
<evidence type="ECO:0000313" key="11">
    <source>
        <dbReference type="Proteomes" id="UP000307362"/>
    </source>
</evidence>
<dbReference type="InterPro" id="IPR001789">
    <property type="entry name" value="Sig_transdc_resp-reg_receiver"/>
</dbReference>
<dbReference type="GO" id="GO:0000976">
    <property type="term" value="F:transcription cis-regulatory region binding"/>
    <property type="evidence" value="ECO:0007669"/>
    <property type="project" value="TreeGrafter"/>
</dbReference>
<dbReference type="AlphaFoldDB" id="A0A5S3YMK1"/>
<dbReference type="SMART" id="SM00448">
    <property type="entry name" value="REC"/>
    <property type="match status" value="1"/>
</dbReference>